<name>A0A6M3IUD7_9ZZZZ</name>
<dbReference type="EMBL" id="MT141438">
    <property type="protein sequence ID" value="QJA61349.1"/>
    <property type="molecule type" value="Genomic_DNA"/>
</dbReference>
<accession>A0A6M3IUD7</accession>
<proteinExistence type="predicted"/>
<keyword evidence="1" id="KW-0255">Endonuclease</keyword>
<gene>
    <name evidence="2" type="ORF">MM415A00442_0033</name>
    <name evidence="1" type="ORF">MM415B00961_0023</name>
</gene>
<dbReference type="EMBL" id="MT142480">
    <property type="protein sequence ID" value="QJA82150.1"/>
    <property type="molecule type" value="Genomic_DNA"/>
</dbReference>
<sequence length="229" mass="27021">MGRPRIHPKEFYCLECNKIILNEHGFSIIKFCSKKCRGKYWSKNFRTELVSNALKHLVGWNRGLKVSGMSGKHQSERQKEVMRKFNKENNPSKLPEVKEKMRLAKIGRTRPDLQGINHPNWKGTSPLIKLIKGTLEYKQWRKNIFVRDNYTCQECFKRGFELHPHHLKSFSKLLKEFISLYPQFSPFEDTNILVRLAERYEPFWDITNGKALCSDCHKKTKNYGVMANV</sequence>
<keyword evidence="1" id="KW-0378">Hydrolase</keyword>
<dbReference type="GO" id="GO:0004519">
    <property type="term" value="F:endonuclease activity"/>
    <property type="evidence" value="ECO:0007669"/>
    <property type="project" value="UniProtKB-KW"/>
</dbReference>
<protein>
    <submittedName>
        <fullName evidence="1">Putative HNH endonuclease</fullName>
    </submittedName>
</protein>
<dbReference type="AlphaFoldDB" id="A0A6M3IUD7"/>
<evidence type="ECO:0000313" key="2">
    <source>
        <dbReference type="EMBL" id="QJA82150.1"/>
    </source>
</evidence>
<evidence type="ECO:0000313" key="1">
    <source>
        <dbReference type="EMBL" id="QJA61349.1"/>
    </source>
</evidence>
<keyword evidence="1" id="KW-0540">Nuclease</keyword>
<reference evidence="1" key="1">
    <citation type="submission" date="2020-03" db="EMBL/GenBank/DDBJ databases">
        <title>The deep terrestrial virosphere.</title>
        <authorList>
            <person name="Holmfeldt K."/>
            <person name="Nilsson E."/>
            <person name="Simone D."/>
            <person name="Lopez-Fernandez M."/>
            <person name="Wu X."/>
            <person name="de Brujin I."/>
            <person name="Lundin D."/>
            <person name="Andersson A."/>
            <person name="Bertilsson S."/>
            <person name="Dopson M."/>
        </authorList>
    </citation>
    <scope>NUCLEOTIDE SEQUENCE</scope>
    <source>
        <strain evidence="2">MM415A00442</strain>
        <strain evidence="1">MM415B00961</strain>
    </source>
</reference>
<organism evidence="1">
    <name type="scientific">viral metagenome</name>
    <dbReference type="NCBI Taxonomy" id="1070528"/>
    <lineage>
        <taxon>unclassified sequences</taxon>
        <taxon>metagenomes</taxon>
        <taxon>organismal metagenomes</taxon>
    </lineage>
</organism>